<dbReference type="GO" id="GO:0016829">
    <property type="term" value="F:lyase activity"/>
    <property type="evidence" value="ECO:0007669"/>
    <property type="project" value="UniProtKB-KW"/>
</dbReference>
<reference evidence="4" key="1">
    <citation type="submission" date="2020-08" db="EMBL/GenBank/DDBJ databases">
        <title>Genome public.</title>
        <authorList>
            <person name="Liu C."/>
            <person name="Sun Q."/>
        </authorList>
    </citation>
    <scope>NUCLEOTIDE SEQUENCE</scope>
    <source>
        <strain evidence="4">BX21</strain>
    </source>
</reference>
<dbReference type="SUPFAM" id="SSF54826">
    <property type="entry name" value="Enolase N-terminal domain-like"/>
    <property type="match status" value="1"/>
</dbReference>
<dbReference type="InterPro" id="IPR029065">
    <property type="entry name" value="Enolase_C-like"/>
</dbReference>
<feature type="domain" description="Mandelate racemase/muconate lactonizing enzyme C-terminal" evidence="3">
    <location>
        <begin position="138"/>
        <end position="256"/>
    </location>
</feature>
<gene>
    <name evidence="4" type="ORF">H8707_10570</name>
</gene>
<dbReference type="InterPro" id="IPR034593">
    <property type="entry name" value="DgoD-like"/>
</dbReference>
<dbReference type="Pfam" id="PF02746">
    <property type="entry name" value="MR_MLE_N"/>
    <property type="match status" value="1"/>
</dbReference>
<sequence>MKVKEANIYVVETGSFRPIIAELITDEGIVGIGEGSVGFGIGCKGAAAMAIDLAENFVVGRDPFAIQDIWNDFYYNTFWGKGGGPIFYSACSALEVALWDIKGKALGVPIYEMLGGNQRKNIRVYANDWSDSSEFEFPEQFAERALEVVADGYDAIKLYPMSPYVPENDHDANFHVKNRYIDSAYEKRTIEVVKAVREAVGDDIDMMVDVTAEGTTDIMTRIGQAIEPYHPFWYEEPIDAFDIDDYKTLKNKVNIPIATGERLYTRYGFRRLIEERGVDIVQPDPGTCGGILEAWKIASMAETANMRFAPHNCGGPILCASAIQLACCTSNFEILEIFPYRPDIHYNIVTDAFERKVKNGRLQVSTLPGLGVELNHEVVDQFRVGHVTKKLQY</sequence>
<dbReference type="Gene3D" id="3.30.390.10">
    <property type="entry name" value="Enolase-like, N-terminal domain"/>
    <property type="match status" value="1"/>
</dbReference>
<evidence type="ECO:0000256" key="2">
    <source>
        <dbReference type="ARBA" id="ARBA00023239"/>
    </source>
</evidence>
<dbReference type="PANTHER" id="PTHR48080:SF2">
    <property type="entry name" value="D-GALACTONATE DEHYDRATASE"/>
    <property type="match status" value="1"/>
</dbReference>
<dbReference type="SMART" id="SM00922">
    <property type="entry name" value="MR_MLE"/>
    <property type="match status" value="1"/>
</dbReference>
<dbReference type="SFLD" id="SFLDG00179">
    <property type="entry name" value="mandelate_racemase"/>
    <property type="match status" value="1"/>
</dbReference>
<keyword evidence="1" id="KW-0479">Metal-binding</keyword>
<evidence type="ECO:0000313" key="4">
    <source>
        <dbReference type="EMBL" id="MBC8588670.1"/>
    </source>
</evidence>
<dbReference type="PANTHER" id="PTHR48080">
    <property type="entry name" value="D-GALACTONATE DEHYDRATASE-RELATED"/>
    <property type="match status" value="1"/>
</dbReference>
<dbReference type="Gene3D" id="3.20.20.120">
    <property type="entry name" value="Enolase-like C-terminal domain"/>
    <property type="match status" value="1"/>
</dbReference>
<dbReference type="RefSeq" id="WP_262430124.1">
    <property type="nucleotide sequence ID" value="NZ_JACRTG010000025.1"/>
</dbReference>
<dbReference type="InterPro" id="IPR036849">
    <property type="entry name" value="Enolase-like_C_sf"/>
</dbReference>
<keyword evidence="5" id="KW-1185">Reference proteome</keyword>
<dbReference type="Proteomes" id="UP000601171">
    <property type="component" value="Unassembled WGS sequence"/>
</dbReference>
<accession>A0A926EYP5</accession>
<protein>
    <submittedName>
        <fullName evidence="4">Mandelate racemase/muconate lactonizing enzyme family protein</fullName>
    </submittedName>
</protein>
<dbReference type="InterPro" id="IPR029017">
    <property type="entry name" value="Enolase-like_N"/>
</dbReference>
<dbReference type="EMBL" id="JACRTG010000025">
    <property type="protein sequence ID" value="MBC8588670.1"/>
    <property type="molecule type" value="Genomic_DNA"/>
</dbReference>
<dbReference type="GO" id="GO:0046872">
    <property type="term" value="F:metal ion binding"/>
    <property type="evidence" value="ECO:0007669"/>
    <property type="project" value="UniProtKB-KW"/>
</dbReference>
<dbReference type="InterPro" id="IPR013341">
    <property type="entry name" value="Mandelate_racemase_N_dom"/>
</dbReference>
<proteinExistence type="predicted"/>
<dbReference type="SFLD" id="SFLDS00001">
    <property type="entry name" value="Enolase"/>
    <property type="match status" value="1"/>
</dbReference>
<dbReference type="InterPro" id="IPR013342">
    <property type="entry name" value="Mandelate_racemase_C"/>
</dbReference>
<evidence type="ECO:0000259" key="3">
    <source>
        <dbReference type="SMART" id="SM00922"/>
    </source>
</evidence>
<dbReference type="Pfam" id="PF13378">
    <property type="entry name" value="MR_MLE_C"/>
    <property type="match status" value="1"/>
</dbReference>
<evidence type="ECO:0000256" key="1">
    <source>
        <dbReference type="ARBA" id="ARBA00022723"/>
    </source>
</evidence>
<comment type="caution">
    <text evidence="4">The sequence shown here is derived from an EMBL/GenBank/DDBJ whole genome shotgun (WGS) entry which is preliminary data.</text>
</comment>
<name>A0A926EYP5_9FIRM</name>
<organism evidence="4 5">
    <name type="scientific">Paratissierella segnis</name>
    <dbReference type="NCBI Taxonomy" id="2763679"/>
    <lineage>
        <taxon>Bacteria</taxon>
        <taxon>Bacillati</taxon>
        <taxon>Bacillota</taxon>
        <taxon>Tissierellia</taxon>
        <taxon>Tissierellales</taxon>
        <taxon>Tissierellaceae</taxon>
        <taxon>Paratissierella</taxon>
    </lineage>
</organism>
<dbReference type="SUPFAM" id="SSF51604">
    <property type="entry name" value="Enolase C-terminal domain-like"/>
    <property type="match status" value="1"/>
</dbReference>
<keyword evidence="2" id="KW-0456">Lyase</keyword>
<evidence type="ECO:0000313" key="5">
    <source>
        <dbReference type="Proteomes" id="UP000601171"/>
    </source>
</evidence>
<dbReference type="CDD" id="cd03316">
    <property type="entry name" value="MR_like"/>
    <property type="match status" value="1"/>
</dbReference>
<dbReference type="AlphaFoldDB" id="A0A926EYP5"/>